<dbReference type="SUPFAM" id="SSF56935">
    <property type="entry name" value="Porins"/>
    <property type="match status" value="1"/>
</dbReference>
<evidence type="ECO:0000313" key="2">
    <source>
        <dbReference type="EMBL" id="MBA2881108.1"/>
    </source>
</evidence>
<keyword evidence="3" id="KW-1185">Reference proteome</keyword>
<reference evidence="2 3" key="1">
    <citation type="submission" date="2020-07" db="EMBL/GenBank/DDBJ databases">
        <title>Genomic Encyclopedia of Type Strains, Phase IV (KMG-IV): sequencing the most valuable type-strain genomes for metagenomic binning, comparative biology and taxonomic classification.</title>
        <authorList>
            <person name="Goeker M."/>
        </authorList>
    </citation>
    <scope>NUCLEOTIDE SEQUENCE [LARGE SCALE GENOMIC DNA]</scope>
    <source>
        <strain evidence="2 3">DSM 17721</strain>
    </source>
</reference>
<proteinExistence type="predicted"/>
<organism evidence="2 3">
    <name type="scientific">Desulfosalsimonas propionicica</name>
    <dbReference type="NCBI Taxonomy" id="332175"/>
    <lineage>
        <taxon>Bacteria</taxon>
        <taxon>Pseudomonadati</taxon>
        <taxon>Thermodesulfobacteriota</taxon>
        <taxon>Desulfobacteria</taxon>
        <taxon>Desulfobacterales</taxon>
        <taxon>Desulfosalsimonadaceae</taxon>
        <taxon>Desulfosalsimonas</taxon>
    </lineage>
</organism>
<comment type="caution">
    <text evidence="2">The sequence shown here is derived from an EMBL/GenBank/DDBJ whole genome shotgun (WGS) entry which is preliminary data.</text>
</comment>
<feature type="signal peptide" evidence="1">
    <location>
        <begin position="1"/>
        <end position="20"/>
    </location>
</feature>
<dbReference type="RefSeq" id="WP_181550763.1">
    <property type="nucleotide sequence ID" value="NZ_JACDUS010000003.1"/>
</dbReference>
<dbReference type="Proteomes" id="UP000525298">
    <property type="component" value="Unassembled WGS sequence"/>
</dbReference>
<name>A0A7W0C8H4_9BACT</name>
<dbReference type="AlphaFoldDB" id="A0A7W0C8H4"/>
<protein>
    <submittedName>
        <fullName evidence="2">Uncharacterized protein</fullName>
    </submittedName>
</protein>
<dbReference type="EMBL" id="JACDUS010000003">
    <property type="protein sequence ID" value="MBA2881108.1"/>
    <property type="molecule type" value="Genomic_DNA"/>
</dbReference>
<feature type="chain" id="PRO_5031431818" evidence="1">
    <location>
        <begin position="21"/>
        <end position="422"/>
    </location>
</feature>
<gene>
    <name evidence="2" type="ORF">HNR65_001434</name>
</gene>
<keyword evidence="1" id="KW-0732">Signal</keyword>
<evidence type="ECO:0000313" key="3">
    <source>
        <dbReference type="Proteomes" id="UP000525298"/>
    </source>
</evidence>
<sequence length="422" mass="45806">MKKLLVVLLVLGFSAAPAMAVQWDFGASVRTHAGYYDVDQEYAKGPYLDGSIGNDWDDDTGFLMGLDGNSTFTAKAMVSEKFYGVVQLGLRDATRADGNNDDDYLRMAYGVWNFGAGKLLMGKDYTPGTYLGYSKMSADIGDSGNGNMLLAGLPYIGRQPQIKLMFGDLDIAFIEQHKDADDFSTRLAAEGIANTDTDFSLPRIEAAYVFRTDLVNIRPVVGFQTYELEADGGGSEDIDSYLVGIGASFDLKPFYVKATASYMQNAANYGKGTLGTVTYTGAALDQDGDLEDSDLYQGTLVAGMKVNKMLNIEAGFGYQNAQLDNSTVDVSEDFGLANPLYLGTKDSEQEAYIYYLQAWISLSKNVHIIPEIGMIDRNDAEYEWTPEAIATAAAAGAALPGGTQKSDLGKMTYGNICFRLEF</sequence>
<accession>A0A7W0C8H4</accession>
<evidence type="ECO:0000256" key="1">
    <source>
        <dbReference type="SAM" id="SignalP"/>
    </source>
</evidence>